<proteinExistence type="predicted"/>
<dbReference type="InterPro" id="IPR016621">
    <property type="entry name" value="UCP014543"/>
</dbReference>
<dbReference type="AlphaFoldDB" id="A0A6N7Y4H3"/>
<evidence type="ECO:0000313" key="1">
    <source>
        <dbReference type="EMBL" id="MSU82802.1"/>
    </source>
</evidence>
<gene>
    <name evidence="1" type="ORF">FYJ25_10735</name>
</gene>
<dbReference type="EMBL" id="VULP01000024">
    <property type="protein sequence ID" value="MSU82802.1"/>
    <property type="molecule type" value="Genomic_DNA"/>
</dbReference>
<comment type="caution">
    <text evidence="1">The sequence shown here is derived from an EMBL/GenBank/DDBJ whole genome shotgun (WGS) entry which is preliminary data.</text>
</comment>
<reference evidence="1 2" key="1">
    <citation type="submission" date="2019-08" db="EMBL/GenBank/DDBJ databases">
        <title>In-depth cultivation of the pig gut microbiome towards novel bacterial diversity and tailored functional studies.</title>
        <authorList>
            <person name="Wylensek D."/>
            <person name="Hitch T.C.A."/>
            <person name="Clavel T."/>
        </authorList>
    </citation>
    <scope>NUCLEOTIDE SEQUENCE [LARGE SCALE GENOMIC DNA]</scope>
    <source>
        <strain evidence="1 2">BSM-383-APC-4H</strain>
    </source>
</reference>
<sequence length="138" mass="15764">MKGFFMKETILLYNFDSAAIRNKIKFLCIQSGIHIRVVEKQQYDVPIGILACGKKEEMASFLRSEESESNASFDDPMLVFAGFTGTKLNQFLNAMYKQKIPRVNLKAMLTEHNVNWDSVTLHDELAKEHEAMNGNSQK</sequence>
<organism evidence="1 2">
    <name type="scientific">Anaerobutyricum soehngenii</name>
    <dbReference type="NCBI Taxonomy" id="105843"/>
    <lineage>
        <taxon>Bacteria</taxon>
        <taxon>Bacillati</taxon>
        <taxon>Bacillota</taxon>
        <taxon>Clostridia</taxon>
        <taxon>Lachnospirales</taxon>
        <taxon>Lachnospiraceae</taxon>
        <taxon>Anaerobutyricum</taxon>
    </lineage>
</organism>
<evidence type="ECO:0000313" key="2">
    <source>
        <dbReference type="Proteomes" id="UP000433359"/>
    </source>
</evidence>
<name>A0A6N7Y4H3_9FIRM</name>
<accession>A0A6N7Y4H3</accession>
<dbReference type="Proteomes" id="UP000433359">
    <property type="component" value="Unassembled WGS sequence"/>
</dbReference>
<dbReference type="Pfam" id="PF12646">
    <property type="entry name" value="DUF3783"/>
    <property type="match status" value="1"/>
</dbReference>
<protein>
    <submittedName>
        <fullName evidence="1">DUF3783 domain-containing protein</fullName>
    </submittedName>
</protein>